<evidence type="ECO:0000256" key="1">
    <source>
        <dbReference type="ARBA" id="ARBA00002442"/>
    </source>
</evidence>
<proteinExistence type="inferred from homology"/>
<gene>
    <name evidence="14" type="primary">cycW</name>
    <name evidence="14" type="ORF">EKJ_10810</name>
</gene>
<feature type="transmembrane region" description="Helical" evidence="13">
    <location>
        <begin position="159"/>
        <end position="178"/>
    </location>
</feature>
<dbReference type="PIRSF" id="PIRSF002764">
    <property type="entry name" value="CcmB"/>
    <property type="match status" value="1"/>
</dbReference>
<dbReference type="GO" id="GO:0017004">
    <property type="term" value="P:cytochrome complex assembly"/>
    <property type="evidence" value="ECO:0007669"/>
    <property type="project" value="UniProtKB-KW"/>
</dbReference>
<evidence type="ECO:0000256" key="3">
    <source>
        <dbReference type="ARBA" id="ARBA00010544"/>
    </source>
</evidence>
<sequence length="218" mass="21982">MIGTLLRRDLGLLLPGRRGGGGVLPLLFFLAVAMLYPFAVGPDAQLLARTGGGVIWVAALLAAILPLEKLVAADLEAGVFDQLYLRGVSEEWAMTSRLLAHWLAFAPLLLLATLPAAALLGISEATTRIVLLGLLAGTPGLAAVGLAVAALTASLRGGAALAGLMVIPLAVPILIFGAGTLARPDDTGGLLLTAALSLGLCAVTPFVAGGAIRAAREA</sequence>
<evidence type="ECO:0000256" key="4">
    <source>
        <dbReference type="ARBA" id="ARBA00016452"/>
    </source>
</evidence>
<keyword evidence="10 13" id="KW-1133">Transmembrane helix</keyword>
<keyword evidence="11 12" id="KW-0472">Membrane</keyword>
<dbReference type="PANTHER" id="PTHR30070:SF1">
    <property type="entry name" value="CYTOCHROME C BIOGENESIS B-RELATED"/>
    <property type="match status" value="1"/>
</dbReference>
<dbReference type="EMBL" id="AP019389">
    <property type="protein sequence ID" value="BBI20234.1"/>
    <property type="molecule type" value="Genomic_DNA"/>
</dbReference>
<evidence type="ECO:0000256" key="13">
    <source>
        <dbReference type="SAM" id="Phobius"/>
    </source>
</evidence>
<evidence type="ECO:0000313" key="14">
    <source>
        <dbReference type="EMBL" id="BBI20234.1"/>
    </source>
</evidence>
<dbReference type="Pfam" id="PF03379">
    <property type="entry name" value="CcmB"/>
    <property type="match status" value="1"/>
</dbReference>
<evidence type="ECO:0000256" key="12">
    <source>
        <dbReference type="PIRNR" id="PIRNR002764"/>
    </source>
</evidence>
<comment type="similarity">
    <text evidence="3 12">Belongs to the CcmB/CycW/HelB family.</text>
</comment>
<evidence type="ECO:0000256" key="8">
    <source>
        <dbReference type="ARBA" id="ARBA00022692"/>
    </source>
</evidence>
<name>A0A3T1CGX8_9SPHN</name>
<dbReference type="GO" id="GO:0005886">
    <property type="term" value="C:plasma membrane"/>
    <property type="evidence" value="ECO:0007669"/>
    <property type="project" value="UniProtKB-SubCell"/>
</dbReference>
<dbReference type="PANTHER" id="PTHR30070">
    <property type="entry name" value="HEME EXPORTER PROTEIN B"/>
    <property type="match status" value="1"/>
</dbReference>
<keyword evidence="8 13" id="KW-0812">Transmembrane</keyword>
<feature type="transmembrane region" description="Helical" evidence="13">
    <location>
        <begin position="99"/>
        <end position="122"/>
    </location>
</feature>
<feature type="transmembrane region" description="Helical" evidence="13">
    <location>
        <begin position="190"/>
        <end position="212"/>
    </location>
</feature>
<comment type="function">
    <text evidence="1 12">Required for the export of heme to the periplasm for the biogenesis of c-type cytochromes.</text>
</comment>
<feature type="transmembrane region" description="Helical" evidence="13">
    <location>
        <begin position="46"/>
        <end position="65"/>
    </location>
</feature>
<feature type="transmembrane region" description="Helical" evidence="13">
    <location>
        <begin position="20"/>
        <end position="39"/>
    </location>
</feature>
<organism evidence="14 15">
    <name type="scientific">Qipengyuania flava</name>
    <dbReference type="NCBI Taxonomy" id="192812"/>
    <lineage>
        <taxon>Bacteria</taxon>
        <taxon>Pseudomonadati</taxon>
        <taxon>Pseudomonadota</taxon>
        <taxon>Alphaproteobacteria</taxon>
        <taxon>Sphingomonadales</taxon>
        <taxon>Erythrobacteraceae</taxon>
        <taxon>Qipengyuania</taxon>
    </lineage>
</organism>
<dbReference type="Proteomes" id="UP000290057">
    <property type="component" value="Chromosome"/>
</dbReference>
<evidence type="ECO:0000313" key="15">
    <source>
        <dbReference type="Proteomes" id="UP000290057"/>
    </source>
</evidence>
<dbReference type="InterPro" id="IPR026031">
    <property type="entry name" value="Cyt_c_CcmB_bac"/>
</dbReference>
<evidence type="ECO:0000256" key="10">
    <source>
        <dbReference type="ARBA" id="ARBA00022989"/>
    </source>
</evidence>
<dbReference type="AlphaFoldDB" id="A0A3T1CGX8"/>
<evidence type="ECO:0000256" key="6">
    <source>
        <dbReference type="ARBA" id="ARBA00022475"/>
    </source>
</evidence>
<keyword evidence="7 12" id="KW-0997">Cell inner membrane</keyword>
<keyword evidence="5 12" id="KW-0813">Transport</keyword>
<keyword evidence="6 12" id="KW-1003">Cell membrane</keyword>
<evidence type="ECO:0000256" key="9">
    <source>
        <dbReference type="ARBA" id="ARBA00022748"/>
    </source>
</evidence>
<dbReference type="InterPro" id="IPR003544">
    <property type="entry name" value="Cyt_c_biogenesis_CcmB"/>
</dbReference>
<dbReference type="GO" id="GO:1903607">
    <property type="term" value="P:cytochrome c biosynthetic process"/>
    <property type="evidence" value="ECO:0007669"/>
    <property type="project" value="TreeGrafter"/>
</dbReference>
<reference evidence="14 15" key="1">
    <citation type="submission" date="2019-01" db="EMBL/GenBank/DDBJ databases">
        <title>Complete genome sequence of Erythrobacter flavus KJ5.</title>
        <authorList>
            <person name="Kanesaki Y."/>
            <person name="Brotosudarmo T."/>
            <person name="Moriuchi R."/>
            <person name="Awai K."/>
        </authorList>
    </citation>
    <scope>NUCLEOTIDE SEQUENCE [LARGE SCALE GENOMIC DNA]</scope>
    <source>
        <strain evidence="14 15">KJ5</strain>
    </source>
</reference>
<evidence type="ECO:0000256" key="2">
    <source>
        <dbReference type="ARBA" id="ARBA00004429"/>
    </source>
</evidence>
<protein>
    <recommendedName>
        <fullName evidence="4 12">Heme exporter protein B</fullName>
    </recommendedName>
</protein>
<evidence type="ECO:0000256" key="11">
    <source>
        <dbReference type="ARBA" id="ARBA00023136"/>
    </source>
</evidence>
<keyword evidence="15" id="KW-1185">Reference proteome</keyword>
<comment type="subcellular location">
    <subcellularLocation>
        <location evidence="2">Cell inner membrane</location>
        <topology evidence="2">Multi-pass membrane protein</topology>
    </subcellularLocation>
</comment>
<keyword evidence="9 12" id="KW-0201">Cytochrome c-type biogenesis</keyword>
<evidence type="ECO:0000256" key="5">
    <source>
        <dbReference type="ARBA" id="ARBA00022448"/>
    </source>
</evidence>
<dbReference type="PRINTS" id="PR01414">
    <property type="entry name" value="CCMBBIOGNSIS"/>
</dbReference>
<feature type="transmembrane region" description="Helical" evidence="13">
    <location>
        <begin position="129"/>
        <end position="153"/>
    </location>
</feature>
<dbReference type="RefSeq" id="WP_067462911.1">
    <property type="nucleotide sequence ID" value="NZ_AP019389.1"/>
</dbReference>
<evidence type="ECO:0000256" key="7">
    <source>
        <dbReference type="ARBA" id="ARBA00022519"/>
    </source>
</evidence>
<dbReference type="GO" id="GO:0015232">
    <property type="term" value="F:heme transmembrane transporter activity"/>
    <property type="evidence" value="ECO:0007669"/>
    <property type="project" value="InterPro"/>
</dbReference>
<accession>A0A3T1CGX8</accession>